<evidence type="ECO:0000313" key="3">
    <source>
        <dbReference type="Proteomes" id="UP001499933"/>
    </source>
</evidence>
<gene>
    <name evidence="2" type="ORF">GCM10009776_08610</name>
</gene>
<organism evidence="2 3">
    <name type="scientific">Microbacterium deminutum</name>
    <dbReference type="NCBI Taxonomy" id="344164"/>
    <lineage>
        <taxon>Bacteria</taxon>
        <taxon>Bacillati</taxon>
        <taxon>Actinomycetota</taxon>
        <taxon>Actinomycetes</taxon>
        <taxon>Micrococcales</taxon>
        <taxon>Microbacteriaceae</taxon>
        <taxon>Microbacterium</taxon>
    </lineage>
</organism>
<protein>
    <submittedName>
        <fullName evidence="2">Uncharacterized protein</fullName>
    </submittedName>
</protein>
<evidence type="ECO:0000313" key="2">
    <source>
        <dbReference type="EMBL" id="GAA1948848.1"/>
    </source>
</evidence>
<reference evidence="3" key="1">
    <citation type="journal article" date="2019" name="Int. J. Syst. Evol. Microbiol.">
        <title>The Global Catalogue of Microorganisms (GCM) 10K type strain sequencing project: providing services to taxonomists for standard genome sequencing and annotation.</title>
        <authorList>
            <consortium name="The Broad Institute Genomics Platform"/>
            <consortium name="The Broad Institute Genome Sequencing Center for Infectious Disease"/>
            <person name="Wu L."/>
            <person name="Ma J."/>
        </authorList>
    </citation>
    <scope>NUCLEOTIDE SEQUENCE [LARGE SCALE GENOMIC DNA]</scope>
    <source>
        <strain evidence="3">JCM 14901</strain>
    </source>
</reference>
<dbReference type="EMBL" id="BAAAOG010000001">
    <property type="protein sequence ID" value="GAA1948848.1"/>
    <property type="molecule type" value="Genomic_DNA"/>
</dbReference>
<sequence length="63" mass="6832">MAGLQRDGFGDLGLRRQVLTHEQALKLGSLADPSERGRHVSGTHGPSEHKRLCESSHGIPYSP</sequence>
<keyword evidence="3" id="KW-1185">Reference proteome</keyword>
<proteinExistence type="predicted"/>
<evidence type="ECO:0000256" key="1">
    <source>
        <dbReference type="SAM" id="MobiDB-lite"/>
    </source>
</evidence>
<name>A0ABP5BM98_9MICO</name>
<feature type="region of interest" description="Disordered" evidence="1">
    <location>
        <begin position="25"/>
        <end position="63"/>
    </location>
</feature>
<dbReference type="Proteomes" id="UP001499933">
    <property type="component" value="Unassembled WGS sequence"/>
</dbReference>
<accession>A0ABP5BM98</accession>
<comment type="caution">
    <text evidence="2">The sequence shown here is derived from an EMBL/GenBank/DDBJ whole genome shotgun (WGS) entry which is preliminary data.</text>
</comment>